<reference evidence="1 2" key="1">
    <citation type="submission" date="2015-11" db="EMBL/GenBank/DDBJ databases">
        <title>Butyribacter intestini gen. nov., sp. nov., a butyric acid-producing bacterium of the family Lachnospiraceae isolated from the human faeces.</title>
        <authorList>
            <person name="Zou Y."/>
            <person name="Xue W."/>
            <person name="Luo G."/>
            <person name="Lv M."/>
        </authorList>
    </citation>
    <scope>NUCLEOTIDE SEQUENCE [LARGE SCALE GENOMIC DNA]</scope>
    <source>
        <strain evidence="1 2">ACET-33324</strain>
    </source>
</reference>
<dbReference type="OrthoDB" id="9775677at2"/>
<evidence type="ECO:0000313" key="1">
    <source>
        <dbReference type="EMBL" id="KSV58518.1"/>
    </source>
</evidence>
<sequence>MSVTLCFEALTVESNSNNDNNNIVEKTISKMGKEFIDKCFWTNSNTVKKLVDRVTPTSTTYNKKDSDSGWYEEWTLN</sequence>
<dbReference type="Proteomes" id="UP000054874">
    <property type="component" value="Unassembled WGS sequence"/>
</dbReference>
<comment type="caution">
    <text evidence="1">The sequence shown here is derived from an EMBL/GenBank/DDBJ whole genome shotgun (WGS) entry which is preliminary data.</text>
</comment>
<evidence type="ECO:0000313" key="2">
    <source>
        <dbReference type="Proteomes" id="UP000054874"/>
    </source>
</evidence>
<proteinExistence type="predicted"/>
<dbReference type="AlphaFoldDB" id="A0A0V8QE56"/>
<keyword evidence="2" id="KW-1185">Reference proteome</keyword>
<name>A0A0V8QE56_9FIRM</name>
<dbReference type="EMBL" id="LNAM01000168">
    <property type="protein sequence ID" value="KSV58518.1"/>
    <property type="molecule type" value="Genomic_DNA"/>
</dbReference>
<gene>
    <name evidence="1" type="ORF">ASU35_12435</name>
</gene>
<accession>A0A0V8QE56</accession>
<dbReference type="RefSeq" id="WP_058353223.1">
    <property type="nucleotide sequence ID" value="NZ_CABMMD010000168.1"/>
</dbReference>
<organism evidence="1 2">
    <name type="scientific">Acetivibrio ethanolgignens</name>
    <dbReference type="NCBI Taxonomy" id="290052"/>
    <lineage>
        <taxon>Bacteria</taxon>
        <taxon>Bacillati</taxon>
        <taxon>Bacillota</taxon>
        <taxon>Clostridia</taxon>
        <taxon>Eubacteriales</taxon>
        <taxon>Oscillospiraceae</taxon>
        <taxon>Acetivibrio</taxon>
    </lineage>
</organism>
<protein>
    <submittedName>
        <fullName evidence="1">Uncharacterized protein</fullName>
    </submittedName>
</protein>